<feature type="transmembrane region" description="Helical" evidence="1">
    <location>
        <begin position="12"/>
        <end position="30"/>
    </location>
</feature>
<evidence type="ECO:0000259" key="2">
    <source>
        <dbReference type="SMART" id="SM01008"/>
    </source>
</evidence>
<dbReference type="SMART" id="SM01008">
    <property type="entry name" value="Ald_Xan_dh_C"/>
    <property type="match status" value="1"/>
</dbReference>
<keyword evidence="1" id="KW-0812">Transmembrane</keyword>
<evidence type="ECO:0000313" key="4">
    <source>
        <dbReference type="Proteomes" id="UP000566813"/>
    </source>
</evidence>
<dbReference type="InterPro" id="IPR046867">
    <property type="entry name" value="AldOxase/xan_DH_MoCoBD2"/>
</dbReference>
<dbReference type="PANTHER" id="PTHR47495:SF1">
    <property type="entry name" value="BLL3820 PROTEIN"/>
    <property type="match status" value="1"/>
</dbReference>
<keyword evidence="1" id="KW-0472">Membrane</keyword>
<protein>
    <submittedName>
        <fullName evidence="3">Xanthine dehydrogenase family protein molybdopterin-binding subunit</fullName>
    </submittedName>
</protein>
<dbReference type="RefSeq" id="WP_185665260.1">
    <property type="nucleotide sequence ID" value="NZ_JACLAW010000013.1"/>
</dbReference>
<dbReference type="InterPro" id="IPR037165">
    <property type="entry name" value="AldOxase/xan_DH_Mopterin-bd_sf"/>
</dbReference>
<dbReference type="InterPro" id="IPR008274">
    <property type="entry name" value="AldOxase/xan_DH_MoCoBD1"/>
</dbReference>
<dbReference type="SUPFAM" id="SSF56003">
    <property type="entry name" value="Molybdenum cofactor-binding domain"/>
    <property type="match status" value="2"/>
</dbReference>
<dbReference type="PANTHER" id="PTHR47495">
    <property type="entry name" value="ALDEHYDE DEHYDROGENASE"/>
    <property type="match status" value="1"/>
</dbReference>
<dbReference type="Pfam" id="PF20256">
    <property type="entry name" value="MoCoBD_2"/>
    <property type="match status" value="1"/>
</dbReference>
<accession>A0A7X1FU05</accession>
<evidence type="ECO:0000313" key="3">
    <source>
        <dbReference type="EMBL" id="MBC2666964.1"/>
    </source>
</evidence>
<comment type="caution">
    <text evidence="3">The sequence shown here is derived from an EMBL/GenBank/DDBJ whole genome shotgun (WGS) entry which is preliminary data.</text>
</comment>
<dbReference type="Pfam" id="PF02738">
    <property type="entry name" value="MoCoBD_1"/>
    <property type="match status" value="1"/>
</dbReference>
<evidence type="ECO:0000256" key="1">
    <source>
        <dbReference type="SAM" id="Phobius"/>
    </source>
</evidence>
<dbReference type="InterPro" id="IPR012368">
    <property type="entry name" value="OxRdtase_Mopterin-bd_su_IorB"/>
</dbReference>
<reference evidence="3 4" key="1">
    <citation type="submission" date="2020-08" db="EMBL/GenBank/DDBJ databases">
        <title>The genome sequence of type strain Novosphingobium flavum NBRC 111647.</title>
        <authorList>
            <person name="Liu Y."/>
        </authorList>
    </citation>
    <scope>NUCLEOTIDE SEQUENCE [LARGE SCALE GENOMIC DNA]</scope>
    <source>
        <strain evidence="3 4">NBRC 111647</strain>
    </source>
</reference>
<dbReference type="GO" id="GO:0016491">
    <property type="term" value="F:oxidoreductase activity"/>
    <property type="evidence" value="ECO:0007669"/>
    <property type="project" value="InterPro"/>
</dbReference>
<dbReference type="Gene3D" id="3.90.1170.50">
    <property type="entry name" value="Aldehyde oxidase/xanthine dehydrogenase, a/b hammerhead"/>
    <property type="match status" value="1"/>
</dbReference>
<dbReference type="Proteomes" id="UP000566813">
    <property type="component" value="Unassembled WGS sequence"/>
</dbReference>
<dbReference type="PIRSF" id="PIRSF036389">
    <property type="entry name" value="IOR_B"/>
    <property type="match status" value="1"/>
</dbReference>
<dbReference type="EMBL" id="JACLAW010000013">
    <property type="protein sequence ID" value="MBC2666964.1"/>
    <property type="molecule type" value="Genomic_DNA"/>
</dbReference>
<proteinExistence type="predicted"/>
<feature type="domain" description="Aldehyde oxidase/xanthine dehydrogenase a/b hammerhead" evidence="2">
    <location>
        <begin position="239"/>
        <end position="316"/>
    </location>
</feature>
<gene>
    <name evidence="3" type="ORF">H7F51_15705</name>
</gene>
<dbReference type="InterPro" id="IPR000674">
    <property type="entry name" value="Ald_Oxase/Xan_DH_a/b"/>
</dbReference>
<keyword evidence="4" id="KW-1185">Reference proteome</keyword>
<keyword evidence="1" id="KW-1133">Transmembrane helix</keyword>
<dbReference type="InterPro" id="IPR052516">
    <property type="entry name" value="N-heterocyclic_Hydroxylase"/>
</dbReference>
<name>A0A7X1FU05_9SPHN</name>
<dbReference type="Gene3D" id="3.30.365.10">
    <property type="entry name" value="Aldehyde oxidase/xanthine dehydrogenase, molybdopterin binding domain"/>
    <property type="match status" value="3"/>
</dbReference>
<dbReference type="AlphaFoldDB" id="A0A7X1FU05"/>
<organism evidence="3 4">
    <name type="scientific">Novosphingobium flavum</name>
    <dbReference type="NCBI Taxonomy" id="1778672"/>
    <lineage>
        <taxon>Bacteria</taxon>
        <taxon>Pseudomonadati</taxon>
        <taxon>Pseudomonadota</taxon>
        <taxon>Alphaproteobacteria</taxon>
        <taxon>Sphingomonadales</taxon>
        <taxon>Sphingomonadaceae</taxon>
        <taxon>Novosphingobium</taxon>
    </lineage>
</organism>
<sequence length="760" mass="79676">MAGPLPRLTRRGVLIGGALGGGLLLAWGLTPRRFPPPLVPGKDQALFGNWLTIGADGVVTVAVPQLEMGQGITTLIPQVVALELGADWRMVAAEPAPISGAYANLPLAEDWAGLWMAFASRLAEGRGAALARAYAERNAFMATADGTSMAAYEQGAREAACAARTMLMQAAADRWDADWRECKVAAGRVTHGNQSASFGELAELAVRYDPPSDLPLLPPPADGADAISFPRLDGPAKVGGGMTFAGDLRLPGLLHAAIRHGPLAASSELAHVDEAKANRPGVRLVRGEGWLAATAPTWWAAEQALTAVAPTFKADRPVDSERTAAALDKAVRKAATQRIATVGDPDAVIAGEPSHVARYDIEPALPLPLETASATARVSADKVEIWVAAQSPETTRRAVARALGVSAGKVVLYPLPAGGSFDARLETPHAVEAALIAREVEKPVQLTWSRWQETLAALPRAPAAAVLWAKTNPDGGEVLAWKARIATPAAAREFGRRLFGAQTPQQARTASLGEADPMAVAGGMPPYRLPNASLDHVPVGTGIPAGRMRGKAHAMTAFFTESFVDELARKAGREPLSYRMEMLGDDLRLAECLQRCAALAQWDAGADASGQGLACHRMGENEDAPDSDQAARIAVIATARRTEAGVSVDRISAVADLGRIVNRDIARQQVEGGLVFGLGLALGSSISYARGLPLTARLGEMGLPLLASTPEIAVEFITSDKPAIDPGEIGVVAIAPAIANALHSATGLRFRRLPLFAEDL</sequence>